<evidence type="ECO:0000256" key="2">
    <source>
        <dbReference type="RuleBase" id="RU004447"/>
    </source>
</evidence>
<evidence type="ECO:0000259" key="4">
    <source>
        <dbReference type="Pfam" id="PF05193"/>
    </source>
</evidence>
<dbReference type="PANTHER" id="PTHR11851">
    <property type="entry name" value="METALLOPROTEASE"/>
    <property type="match status" value="1"/>
</dbReference>
<dbReference type="Pfam" id="PF00675">
    <property type="entry name" value="Peptidase_M16"/>
    <property type="match status" value="1"/>
</dbReference>
<dbReference type="InterPro" id="IPR050361">
    <property type="entry name" value="MPP/UQCRC_Complex"/>
</dbReference>
<evidence type="ECO:0000313" key="5">
    <source>
        <dbReference type="EMBL" id="OGZ94292.1"/>
    </source>
</evidence>
<sequence>MFKKTVLPNGLRIITAPMQGTNTITVLVLCGTGSDYESNDIRGMSHFLEHMFFKGTTKRPKQEMITEELTSMGSLHNAFTGHEMTGYYIKAGKTYLEQSLEILSDMYQNSVFPAEEIEREKQVIIEEMHDDHDTPTTYIWWIWEELLYGDQPAGWHIMGKENIIRGFKRDDFVNYFYHQYVSSNTAIVVAGNFDEAKTTELIKSLFGNLRSELPIRMKPFVKEVQTAPISSIVVKKTDQTHITLGFRGLPANHPDRYAADILGFILGGGMSSRMFQRIREKMGLAYTVHTQHESSSNRGSLVTYAGVDHTNTERAISAMLEEYRRITADRVPDAELKRVKDYVKGTTLIFLEASNAVADFIANEEILTGKPLTIDEIFAKIESVTPKDIILIAQKLIRNDTLNLAILGPHEDKEKFEPLLKL</sequence>
<reference evidence="5 6" key="1">
    <citation type="journal article" date="2016" name="Nat. Commun.">
        <title>Thousands of microbial genomes shed light on interconnected biogeochemical processes in an aquifer system.</title>
        <authorList>
            <person name="Anantharaman K."/>
            <person name="Brown C.T."/>
            <person name="Hug L.A."/>
            <person name="Sharon I."/>
            <person name="Castelle C.J."/>
            <person name="Probst A.J."/>
            <person name="Thomas B.C."/>
            <person name="Singh A."/>
            <person name="Wilkins M.J."/>
            <person name="Karaoz U."/>
            <person name="Brodie E.L."/>
            <person name="Williams K.H."/>
            <person name="Hubbard S.S."/>
            <person name="Banfield J.F."/>
        </authorList>
    </citation>
    <scope>NUCLEOTIDE SEQUENCE [LARGE SCALE GENOMIC DNA]</scope>
</reference>
<dbReference type="Gene3D" id="3.30.830.10">
    <property type="entry name" value="Metalloenzyme, LuxS/M16 peptidase-like"/>
    <property type="match status" value="2"/>
</dbReference>
<accession>A0A1G2K4E6</accession>
<dbReference type="PROSITE" id="PS00143">
    <property type="entry name" value="INSULINASE"/>
    <property type="match status" value="1"/>
</dbReference>
<dbReference type="Pfam" id="PF05193">
    <property type="entry name" value="Peptidase_M16_C"/>
    <property type="match status" value="1"/>
</dbReference>
<evidence type="ECO:0000256" key="1">
    <source>
        <dbReference type="ARBA" id="ARBA00007261"/>
    </source>
</evidence>
<organism evidence="5 6">
    <name type="scientific">Candidatus Sungbacteria bacterium RIFCSPHIGHO2_01_FULL_47_32</name>
    <dbReference type="NCBI Taxonomy" id="1802264"/>
    <lineage>
        <taxon>Bacteria</taxon>
        <taxon>Candidatus Sungiibacteriota</taxon>
    </lineage>
</organism>
<dbReference type="PANTHER" id="PTHR11851:SF49">
    <property type="entry name" value="MITOCHONDRIAL-PROCESSING PEPTIDASE SUBUNIT ALPHA"/>
    <property type="match status" value="1"/>
</dbReference>
<proteinExistence type="inferred from homology"/>
<dbReference type="SUPFAM" id="SSF63411">
    <property type="entry name" value="LuxS/MPP-like metallohydrolase"/>
    <property type="match status" value="2"/>
</dbReference>
<feature type="domain" description="Peptidase M16 N-terminal" evidence="3">
    <location>
        <begin position="17"/>
        <end position="132"/>
    </location>
</feature>
<feature type="domain" description="Peptidase M16 C-terminal" evidence="4">
    <location>
        <begin position="167"/>
        <end position="341"/>
    </location>
</feature>
<dbReference type="EMBL" id="MHQC01000039">
    <property type="protein sequence ID" value="OGZ94292.1"/>
    <property type="molecule type" value="Genomic_DNA"/>
</dbReference>
<dbReference type="Proteomes" id="UP000177152">
    <property type="component" value="Unassembled WGS sequence"/>
</dbReference>
<evidence type="ECO:0008006" key="7">
    <source>
        <dbReference type="Google" id="ProtNLM"/>
    </source>
</evidence>
<evidence type="ECO:0000313" key="6">
    <source>
        <dbReference type="Proteomes" id="UP000177152"/>
    </source>
</evidence>
<dbReference type="InterPro" id="IPR001431">
    <property type="entry name" value="Pept_M16_Zn_BS"/>
</dbReference>
<name>A0A1G2K4E6_9BACT</name>
<dbReference type="GO" id="GO:0046872">
    <property type="term" value="F:metal ion binding"/>
    <property type="evidence" value="ECO:0007669"/>
    <property type="project" value="InterPro"/>
</dbReference>
<comment type="similarity">
    <text evidence="1 2">Belongs to the peptidase M16 family.</text>
</comment>
<comment type="caution">
    <text evidence="5">The sequence shown here is derived from an EMBL/GenBank/DDBJ whole genome shotgun (WGS) entry which is preliminary data.</text>
</comment>
<gene>
    <name evidence="5" type="ORF">A2633_05475</name>
</gene>
<protein>
    <recommendedName>
        <fullName evidence="7">Peptidase M16</fullName>
    </recommendedName>
</protein>
<dbReference type="InterPro" id="IPR011249">
    <property type="entry name" value="Metalloenz_LuxS/M16"/>
</dbReference>
<dbReference type="InterPro" id="IPR007863">
    <property type="entry name" value="Peptidase_M16_C"/>
</dbReference>
<dbReference type="GO" id="GO:0004222">
    <property type="term" value="F:metalloendopeptidase activity"/>
    <property type="evidence" value="ECO:0007669"/>
    <property type="project" value="InterPro"/>
</dbReference>
<dbReference type="AlphaFoldDB" id="A0A1G2K4E6"/>
<evidence type="ECO:0000259" key="3">
    <source>
        <dbReference type="Pfam" id="PF00675"/>
    </source>
</evidence>
<dbReference type="GO" id="GO:0006508">
    <property type="term" value="P:proteolysis"/>
    <property type="evidence" value="ECO:0007669"/>
    <property type="project" value="InterPro"/>
</dbReference>
<dbReference type="InterPro" id="IPR011765">
    <property type="entry name" value="Pept_M16_N"/>
</dbReference>